<keyword evidence="1" id="KW-0812">Transmembrane</keyword>
<evidence type="ECO:0000313" key="2">
    <source>
        <dbReference type="EMBL" id="OGY94169.1"/>
    </source>
</evidence>
<name>A0A1G2C052_9BACT</name>
<gene>
    <name evidence="2" type="ORF">A2406_01675</name>
</gene>
<reference evidence="2 3" key="1">
    <citation type="journal article" date="2016" name="Nat. Commun.">
        <title>Thousands of microbial genomes shed light on interconnected biogeochemical processes in an aquifer system.</title>
        <authorList>
            <person name="Anantharaman K."/>
            <person name="Brown C.T."/>
            <person name="Hug L.A."/>
            <person name="Sharon I."/>
            <person name="Castelle C.J."/>
            <person name="Probst A.J."/>
            <person name="Thomas B.C."/>
            <person name="Singh A."/>
            <person name="Wilkins M.J."/>
            <person name="Karaoz U."/>
            <person name="Brodie E.L."/>
            <person name="Williams K.H."/>
            <person name="Hubbard S.S."/>
            <person name="Banfield J.F."/>
        </authorList>
    </citation>
    <scope>NUCLEOTIDE SEQUENCE [LARGE SCALE GENOMIC DNA]</scope>
</reference>
<evidence type="ECO:0000256" key="1">
    <source>
        <dbReference type="SAM" id="Phobius"/>
    </source>
</evidence>
<comment type="caution">
    <text evidence="2">The sequence shown here is derived from an EMBL/GenBank/DDBJ whole genome shotgun (WGS) entry which is preliminary data.</text>
</comment>
<evidence type="ECO:0000313" key="3">
    <source>
        <dbReference type="Proteomes" id="UP000177626"/>
    </source>
</evidence>
<accession>A0A1G2C052</accession>
<keyword evidence="1" id="KW-0472">Membrane</keyword>
<dbReference type="EMBL" id="MHKQ01000011">
    <property type="protein sequence ID" value="OGY94169.1"/>
    <property type="molecule type" value="Genomic_DNA"/>
</dbReference>
<protein>
    <submittedName>
        <fullName evidence="2">Uncharacterized protein</fullName>
    </submittedName>
</protein>
<dbReference type="Proteomes" id="UP000177626">
    <property type="component" value="Unassembled WGS sequence"/>
</dbReference>
<dbReference type="AlphaFoldDB" id="A0A1G2C052"/>
<feature type="transmembrane region" description="Helical" evidence="1">
    <location>
        <begin position="20"/>
        <end position="40"/>
    </location>
</feature>
<proteinExistence type="predicted"/>
<organism evidence="2 3">
    <name type="scientific">Candidatus Komeilibacteria bacterium RIFOXYC1_FULL_37_11</name>
    <dbReference type="NCBI Taxonomy" id="1798555"/>
    <lineage>
        <taxon>Bacteria</taxon>
        <taxon>Candidatus Komeiliibacteriota</taxon>
    </lineage>
</organism>
<sequence length="492" mass="54923">MFEHLGPAPEVGMYRPGPKYKLYLSLLFLAILGFIFSAAISRGPSSRAMEPEILSSEVLVDSSDKKIVSSAKNFPIFDFVVEVDNANTSLYKLNILVEGIYDLNLLKDLKLFHENVQLGQIEQIDSTGKIYFDLKEYQLPVGQNRFSLFFSSGDSLKDSPVLKFSIPTKDDIFLISSGQVFRPRADFPVSSGLISISDQGQIMASNSYIIDDFIVDSEVPQPVSSFELRSIGEKADLKQIILSYQNLSDGADTKADFFLSLEGAPIAQASSQDGQIIFDIKKGILLEELSRKIFELHTFALPEGSYQFSLDNVSAQGVWSGADIALPAPIALSQVEARAYFMQFQAKELDQRLTEGWNKIYNLQISARGAKTLYLNKFTWSIAPQNLDITALEIWYSGQPYIADIIFEDGQVIVKTDGQDPLPIGQEPTELLLLAKVENIKNKAKIEAFILPDDSPLDQENIFGHIIWSDGQDFYNGYKMPYLPLQPSILNN</sequence>
<keyword evidence="1" id="KW-1133">Transmembrane helix</keyword>